<evidence type="ECO:0008006" key="3">
    <source>
        <dbReference type="Google" id="ProtNLM"/>
    </source>
</evidence>
<comment type="caution">
    <text evidence="1">The sequence shown here is derived from an EMBL/GenBank/DDBJ whole genome shotgun (WGS) entry which is preliminary data.</text>
</comment>
<dbReference type="RefSeq" id="WP_146749314.1">
    <property type="nucleotide sequence ID" value="NZ_CBCSGC010000006.1"/>
</dbReference>
<organism evidence="1 2">
    <name type="scientific">Paracidovorax anthurii</name>
    <dbReference type="NCBI Taxonomy" id="78229"/>
    <lineage>
        <taxon>Bacteria</taxon>
        <taxon>Pseudomonadati</taxon>
        <taxon>Pseudomonadota</taxon>
        <taxon>Betaproteobacteria</taxon>
        <taxon>Burkholderiales</taxon>
        <taxon>Comamonadaceae</taxon>
        <taxon>Paracidovorax</taxon>
    </lineage>
</organism>
<dbReference type="Proteomes" id="UP000248856">
    <property type="component" value="Unassembled WGS sequence"/>
</dbReference>
<proteinExistence type="predicted"/>
<dbReference type="OrthoDB" id="8884239at2"/>
<protein>
    <recommendedName>
        <fullName evidence="3">DUF2357 domain-containing protein</fullName>
    </recommendedName>
</protein>
<evidence type="ECO:0000313" key="2">
    <source>
        <dbReference type="Proteomes" id="UP000248856"/>
    </source>
</evidence>
<reference evidence="1 2" key="1">
    <citation type="submission" date="2018-06" db="EMBL/GenBank/DDBJ databases">
        <title>Genomic Encyclopedia of Archaeal and Bacterial Type Strains, Phase II (KMG-II): from individual species to whole genera.</title>
        <authorList>
            <person name="Goeker M."/>
        </authorList>
    </citation>
    <scope>NUCLEOTIDE SEQUENCE [LARGE SCALE GENOMIC DNA]</scope>
    <source>
        <strain evidence="1 2">CFPB 3232</strain>
    </source>
</reference>
<gene>
    <name evidence="1" type="ORF">AX018_102639</name>
</gene>
<dbReference type="EMBL" id="QLTA01000026">
    <property type="protein sequence ID" value="RAR79430.1"/>
    <property type="molecule type" value="Genomic_DNA"/>
</dbReference>
<sequence>MKVYDLVTGEEVELPSAAIPSGRYRVTQPCLLNGEVKLSRGAVLWRTGPGTASLAPEDQPKQRVSIRFVHAPGQSTAHDVIDLSIAAVVESWSPEVDTTSLPSPLLPAVLRDRMELMFPEPDLERALATGQWDEIAVRPRLDMHYVPETLPVARAKRVQASAVEHLSQHSELWARRSISGVVPSKVLARVSEDDYAIYENVVFARLLDSCSHWLNGRIAEVRAIADGQSTAIQFEKSDERHRLLIKRICALWGEAWFSEAEDTQATRETLERLEQMRSHVERLRRAGVYKRVPRSAKVSLRLRPTNIFQYDRRYRELRPLWDAFASASTTDRASESERYQSVAARHAAFRNYVLLLLCHALRDMGATRITSTRLSFHVGPWDLEIDAEDIGEVRIQLFACGALLRSRTLVILLTKEDEVVCRAPNRSILYAADLTTASAIESCDEDPGVLNPFRFFAVERIRQILEKDLSSLFLDQYPPTVGRVPRHVLDRLSEPEVAVLSTAGDRLVVLPSAKAPAAVQYRWVSDACAGNLETASRLKYAIGLGQWLIRCRACGVSASGPDISADDRALRLVCPSCRLETTLRTSPVRSMRTRFTDWGTGFDLCGGVEVDLPA</sequence>
<accession>A0A328Z058</accession>
<name>A0A328Z058_9BURK</name>
<evidence type="ECO:0000313" key="1">
    <source>
        <dbReference type="EMBL" id="RAR79430.1"/>
    </source>
</evidence>
<keyword evidence="2" id="KW-1185">Reference proteome</keyword>
<dbReference type="AlphaFoldDB" id="A0A328Z058"/>